<evidence type="ECO:0000256" key="1">
    <source>
        <dbReference type="ARBA" id="ARBA00010088"/>
    </source>
</evidence>
<dbReference type="InterPro" id="IPR016292">
    <property type="entry name" value="Epoxide_hydrolase"/>
</dbReference>
<evidence type="ECO:0000313" key="5">
    <source>
        <dbReference type="EMBL" id="GAA1969771.1"/>
    </source>
</evidence>
<name>A0ABN2RJA1_9MICO</name>
<dbReference type="PANTHER" id="PTHR21661:SF35">
    <property type="entry name" value="EPOXIDE HYDROLASE"/>
    <property type="match status" value="1"/>
</dbReference>
<dbReference type="SUPFAM" id="SSF53474">
    <property type="entry name" value="alpha/beta-Hydrolases"/>
    <property type="match status" value="1"/>
</dbReference>
<dbReference type="PIRSF" id="PIRSF001112">
    <property type="entry name" value="Epoxide_hydrolase"/>
    <property type="match status" value="1"/>
</dbReference>
<comment type="similarity">
    <text evidence="1">Belongs to the peptidase S33 family.</text>
</comment>
<reference evidence="5 6" key="1">
    <citation type="journal article" date="2019" name="Int. J. Syst. Evol. Microbiol.">
        <title>The Global Catalogue of Microorganisms (GCM) 10K type strain sequencing project: providing services to taxonomists for standard genome sequencing and annotation.</title>
        <authorList>
            <consortium name="The Broad Institute Genomics Platform"/>
            <consortium name="The Broad Institute Genome Sequencing Center for Infectious Disease"/>
            <person name="Wu L."/>
            <person name="Ma J."/>
        </authorList>
    </citation>
    <scope>NUCLEOTIDE SEQUENCE [LARGE SCALE GENOMIC DNA]</scope>
    <source>
        <strain evidence="5 6">JCM 14901</strain>
    </source>
</reference>
<evidence type="ECO:0000256" key="3">
    <source>
        <dbReference type="ARBA" id="ARBA00022801"/>
    </source>
</evidence>
<evidence type="ECO:0000259" key="4">
    <source>
        <dbReference type="Pfam" id="PF06441"/>
    </source>
</evidence>
<protein>
    <submittedName>
        <fullName evidence="5">Epoxide hydrolase</fullName>
    </submittedName>
</protein>
<proteinExistence type="inferred from homology"/>
<sequence length="322" mass="35478">MWADEYDWRRHEAWLNAFEPHFARVDGLDLHVWRVGSPTGPGLPLLLLHGWPGSVVEFRHVIEPLTTGSPSFELVIPSLPGFGFGGQPAEPGWGVTRSAEAFHSLMTDVLGHERYGVQGGDWGAIIGSRLAQLHPEAVIGLHTNYPLSIGDIDPTWSSDATPDERRHLDDLAIYSATERGYSAIQGTKPQTLAVAQTDSPAGLAAWILEKFQTWSDRGLSGFSVDDILTNLMFYWAPNSVASSAAIYFESRLDPEGRNHPMPEVPVGVANFPHEITGTSRRWAETKYPIARWTDMPRGGHFAALEEPLLLSDDVRAFFASLG</sequence>
<dbReference type="InterPro" id="IPR010497">
    <property type="entry name" value="Epoxide_hydro_N"/>
</dbReference>
<organism evidence="5 6">
    <name type="scientific">Microbacterium deminutum</name>
    <dbReference type="NCBI Taxonomy" id="344164"/>
    <lineage>
        <taxon>Bacteria</taxon>
        <taxon>Bacillati</taxon>
        <taxon>Actinomycetota</taxon>
        <taxon>Actinomycetes</taxon>
        <taxon>Micrococcales</taxon>
        <taxon>Microbacteriaceae</taxon>
        <taxon>Microbacterium</taxon>
    </lineage>
</organism>
<evidence type="ECO:0000313" key="6">
    <source>
        <dbReference type="Proteomes" id="UP001499933"/>
    </source>
</evidence>
<keyword evidence="3 5" id="KW-0378">Hydrolase</keyword>
<dbReference type="InterPro" id="IPR000639">
    <property type="entry name" value="Epox_hydrolase-like"/>
</dbReference>
<dbReference type="PANTHER" id="PTHR21661">
    <property type="entry name" value="EPOXIDE HYDROLASE 1-RELATED"/>
    <property type="match status" value="1"/>
</dbReference>
<dbReference type="Proteomes" id="UP001499933">
    <property type="component" value="Unassembled WGS sequence"/>
</dbReference>
<keyword evidence="2" id="KW-0058">Aromatic hydrocarbons catabolism</keyword>
<dbReference type="PRINTS" id="PR00412">
    <property type="entry name" value="EPOXHYDRLASE"/>
</dbReference>
<evidence type="ECO:0000256" key="2">
    <source>
        <dbReference type="ARBA" id="ARBA00022797"/>
    </source>
</evidence>
<feature type="domain" description="Epoxide hydrolase N-terminal" evidence="4">
    <location>
        <begin position="2"/>
        <end position="58"/>
    </location>
</feature>
<dbReference type="GO" id="GO:0016787">
    <property type="term" value="F:hydrolase activity"/>
    <property type="evidence" value="ECO:0007669"/>
    <property type="project" value="UniProtKB-KW"/>
</dbReference>
<dbReference type="Gene3D" id="3.40.50.1820">
    <property type="entry name" value="alpha/beta hydrolase"/>
    <property type="match status" value="1"/>
</dbReference>
<dbReference type="Pfam" id="PF06441">
    <property type="entry name" value="EHN"/>
    <property type="match status" value="1"/>
</dbReference>
<comment type="caution">
    <text evidence="5">The sequence shown here is derived from an EMBL/GenBank/DDBJ whole genome shotgun (WGS) entry which is preliminary data.</text>
</comment>
<keyword evidence="6" id="KW-1185">Reference proteome</keyword>
<dbReference type="EMBL" id="BAAAOG010000012">
    <property type="protein sequence ID" value="GAA1969771.1"/>
    <property type="molecule type" value="Genomic_DNA"/>
</dbReference>
<dbReference type="InterPro" id="IPR029058">
    <property type="entry name" value="AB_hydrolase_fold"/>
</dbReference>
<gene>
    <name evidence="5" type="ORF">GCM10009776_36060</name>
</gene>
<accession>A0ABN2RJA1</accession>